<reference evidence="3 4" key="1">
    <citation type="submission" date="2019-12" db="EMBL/GenBank/DDBJ databases">
        <title>Paenibacillus sp. nov. sp. isolated from soil.</title>
        <authorList>
            <person name="Kim J."/>
            <person name="Jeong S.E."/>
            <person name="Jung H.S."/>
            <person name="Jeon C.O."/>
        </authorList>
    </citation>
    <scope>NUCLEOTIDE SEQUENCE [LARGE SCALE GENOMIC DNA]</scope>
    <source>
        <strain evidence="3 4">5J-6</strain>
    </source>
</reference>
<evidence type="ECO:0000256" key="1">
    <source>
        <dbReference type="ARBA" id="ARBA00023002"/>
    </source>
</evidence>
<dbReference type="InterPro" id="IPR023210">
    <property type="entry name" value="NADP_OxRdtase_dom"/>
</dbReference>
<proteinExistence type="predicted"/>
<organism evidence="3 4">
    <name type="scientific">Paenibacillus silvestris</name>
    <dbReference type="NCBI Taxonomy" id="2606219"/>
    <lineage>
        <taxon>Bacteria</taxon>
        <taxon>Bacillati</taxon>
        <taxon>Bacillota</taxon>
        <taxon>Bacilli</taxon>
        <taxon>Bacillales</taxon>
        <taxon>Paenibacillaceae</taxon>
        <taxon>Paenibacillus</taxon>
    </lineage>
</organism>
<gene>
    <name evidence="3" type="ORF">GQF01_18170</name>
</gene>
<accession>A0A6L8V1I4</accession>
<protein>
    <submittedName>
        <fullName evidence="3">Aldo/keto reductase</fullName>
    </submittedName>
</protein>
<dbReference type="CDD" id="cd19087">
    <property type="entry name" value="AKR_AKR12A1_B1_C1"/>
    <property type="match status" value="1"/>
</dbReference>
<dbReference type="GO" id="GO:0005829">
    <property type="term" value="C:cytosol"/>
    <property type="evidence" value="ECO:0007669"/>
    <property type="project" value="UniProtKB-ARBA"/>
</dbReference>
<dbReference type="RefSeq" id="WP_161408142.1">
    <property type="nucleotide sequence ID" value="NZ_WTUZ01000020.1"/>
</dbReference>
<dbReference type="AlphaFoldDB" id="A0A6L8V1I4"/>
<evidence type="ECO:0000313" key="3">
    <source>
        <dbReference type="EMBL" id="MZQ84044.1"/>
    </source>
</evidence>
<dbReference type="InterPro" id="IPR050523">
    <property type="entry name" value="AKR_Detox_Biosynth"/>
</dbReference>
<dbReference type="Pfam" id="PF00248">
    <property type="entry name" value="Aldo_ket_red"/>
    <property type="match status" value="1"/>
</dbReference>
<feature type="domain" description="NADP-dependent oxidoreductase" evidence="2">
    <location>
        <begin position="16"/>
        <end position="311"/>
    </location>
</feature>
<name>A0A6L8V1I4_9BACL</name>
<comment type="caution">
    <text evidence="3">The sequence shown here is derived from an EMBL/GenBank/DDBJ whole genome shotgun (WGS) entry which is preliminary data.</text>
</comment>
<dbReference type="EMBL" id="WTUZ01000020">
    <property type="protein sequence ID" value="MZQ84044.1"/>
    <property type="molecule type" value="Genomic_DNA"/>
</dbReference>
<dbReference type="Gene3D" id="3.20.20.100">
    <property type="entry name" value="NADP-dependent oxidoreductase domain"/>
    <property type="match status" value="1"/>
</dbReference>
<dbReference type="Proteomes" id="UP000481087">
    <property type="component" value="Unassembled WGS sequence"/>
</dbReference>
<evidence type="ECO:0000313" key="4">
    <source>
        <dbReference type="Proteomes" id="UP000481087"/>
    </source>
</evidence>
<keyword evidence="4" id="KW-1185">Reference proteome</keyword>
<dbReference type="InterPro" id="IPR036812">
    <property type="entry name" value="NAD(P)_OxRdtase_dom_sf"/>
</dbReference>
<evidence type="ECO:0000259" key="2">
    <source>
        <dbReference type="Pfam" id="PF00248"/>
    </source>
</evidence>
<dbReference type="GO" id="GO:0016491">
    <property type="term" value="F:oxidoreductase activity"/>
    <property type="evidence" value="ECO:0007669"/>
    <property type="project" value="UniProtKB-KW"/>
</dbReference>
<keyword evidence="1" id="KW-0560">Oxidoreductase</keyword>
<sequence length="325" mass="35981">MKYSYLGKSGLKVSQLCLGTMNFGPETEEKEAFKIMDAALDAGINFFDTANVYGGVERRGWTEEIIGRWFKQGGGRREKVILATKAYGDMNDANDGPNSERGLSAYKIRRHLDASLKRLQTDHIELYQMHHIDRNVSWDELWGVFESAVNQGTVDYIGSSNFAGWHIACAQAEAKARHFLGLVSEQHLYNLLARLPELEVLPAAEKLGLGVIPWSPLAGGLLGRNALAGTGARSTRSSERVEKHRSQLEQFSALCKEIDEKEDVVALAWVLSHSAVTSPIIGPRTIEQLQDSLRVPEVSLSEETLKKLDEIFPGPGKAAPEAYAW</sequence>
<dbReference type="PANTHER" id="PTHR43364:SF5">
    <property type="entry name" value="REDUCTASE"/>
    <property type="match status" value="1"/>
</dbReference>
<dbReference type="SUPFAM" id="SSF51430">
    <property type="entry name" value="NAD(P)-linked oxidoreductase"/>
    <property type="match status" value="1"/>
</dbReference>
<dbReference type="PANTHER" id="PTHR43364">
    <property type="entry name" value="NADH-SPECIFIC METHYLGLYOXAL REDUCTASE-RELATED"/>
    <property type="match status" value="1"/>
</dbReference>
<dbReference type="FunFam" id="3.20.20.100:FF:000004">
    <property type="entry name" value="Oxidoreductase, aldo/keto reductase"/>
    <property type="match status" value="1"/>
</dbReference>